<organism evidence="1 2">
    <name type="scientific">Cystobacter fuscus (strain ATCC 25194 / DSM 2262 / NBRC 100088 / M29)</name>
    <dbReference type="NCBI Taxonomy" id="1242864"/>
    <lineage>
        <taxon>Bacteria</taxon>
        <taxon>Pseudomonadati</taxon>
        <taxon>Myxococcota</taxon>
        <taxon>Myxococcia</taxon>
        <taxon>Myxococcales</taxon>
        <taxon>Cystobacterineae</taxon>
        <taxon>Archangiaceae</taxon>
        <taxon>Cystobacter</taxon>
    </lineage>
</organism>
<accession>S9QM99</accession>
<dbReference type="EMBL" id="ANAH02000007">
    <property type="protein sequence ID" value="EPX62419.1"/>
    <property type="molecule type" value="Genomic_DNA"/>
</dbReference>
<name>S9QM99_CYSF2</name>
<sequence>MPWLESRRIHEGSSTRIPIRRESAWEIRALGPARSAPQ</sequence>
<proteinExistence type="predicted"/>
<evidence type="ECO:0000313" key="2">
    <source>
        <dbReference type="Proteomes" id="UP000011682"/>
    </source>
</evidence>
<dbReference type="Proteomes" id="UP000011682">
    <property type="component" value="Unassembled WGS sequence"/>
</dbReference>
<evidence type="ECO:0000313" key="1">
    <source>
        <dbReference type="EMBL" id="EPX62419.1"/>
    </source>
</evidence>
<gene>
    <name evidence="1" type="ORF">D187_008607</name>
</gene>
<keyword evidence="2" id="KW-1185">Reference proteome</keyword>
<protein>
    <submittedName>
        <fullName evidence="1">Uncharacterized protein</fullName>
    </submittedName>
</protein>
<dbReference type="AlphaFoldDB" id="S9QM99"/>
<comment type="caution">
    <text evidence="1">The sequence shown here is derived from an EMBL/GenBank/DDBJ whole genome shotgun (WGS) entry which is preliminary data.</text>
</comment>
<reference evidence="1" key="1">
    <citation type="submission" date="2013-05" db="EMBL/GenBank/DDBJ databases">
        <title>Genome assembly of Cystobacter fuscus DSM 2262.</title>
        <authorList>
            <person name="Sharma G."/>
            <person name="Khatri I."/>
            <person name="Kaur C."/>
            <person name="Mayilraj S."/>
            <person name="Subramanian S."/>
        </authorList>
    </citation>
    <scope>NUCLEOTIDE SEQUENCE [LARGE SCALE GENOMIC DNA]</scope>
    <source>
        <strain evidence="1">DSM 2262</strain>
    </source>
</reference>